<sequence length="85" mass="9343">GQSTKDSQTWNELTTAVISETHLAHPTGQQDNQQRMTKSRVDTEVPKGNYSLTPVINDLLLKSNPECQNAGTADNPKATTYKITN</sequence>
<feature type="compositionally biased region" description="Polar residues" evidence="1">
    <location>
        <begin position="27"/>
        <end position="36"/>
    </location>
</feature>
<dbReference type="Proteomes" id="UP000789901">
    <property type="component" value="Unassembled WGS sequence"/>
</dbReference>
<organism evidence="2 3">
    <name type="scientific">Gigaspora margarita</name>
    <dbReference type="NCBI Taxonomy" id="4874"/>
    <lineage>
        <taxon>Eukaryota</taxon>
        <taxon>Fungi</taxon>
        <taxon>Fungi incertae sedis</taxon>
        <taxon>Mucoromycota</taxon>
        <taxon>Glomeromycotina</taxon>
        <taxon>Glomeromycetes</taxon>
        <taxon>Diversisporales</taxon>
        <taxon>Gigasporaceae</taxon>
        <taxon>Gigaspora</taxon>
    </lineage>
</organism>
<feature type="region of interest" description="Disordered" evidence="1">
    <location>
        <begin position="20"/>
        <end position="49"/>
    </location>
</feature>
<feature type="region of interest" description="Disordered" evidence="1">
    <location>
        <begin position="66"/>
        <end position="85"/>
    </location>
</feature>
<protein>
    <submittedName>
        <fullName evidence="2">37359_t:CDS:1</fullName>
    </submittedName>
</protein>
<gene>
    <name evidence="2" type="ORF">GMARGA_LOCUS19500</name>
</gene>
<comment type="caution">
    <text evidence="2">The sequence shown here is derived from an EMBL/GenBank/DDBJ whole genome shotgun (WGS) entry which is preliminary data.</text>
</comment>
<evidence type="ECO:0000313" key="2">
    <source>
        <dbReference type="EMBL" id="CAG8779308.1"/>
    </source>
</evidence>
<evidence type="ECO:0000313" key="3">
    <source>
        <dbReference type="Proteomes" id="UP000789901"/>
    </source>
</evidence>
<reference evidence="2 3" key="1">
    <citation type="submission" date="2021-06" db="EMBL/GenBank/DDBJ databases">
        <authorList>
            <person name="Kallberg Y."/>
            <person name="Tangrot J."/>
            <person name="Rosling A."/>
        </authorList>
    </citation>
    <scope>NUCLEOTIDE SEQUENCE [LARGE SCALE GENOMIC DNA]</scope>
    <source>
        <strain evidence="2 3">120-4 pot B 10/14</strain>
    </source>
</reference>
<dbReference type="EMBL" id="CAJVQB010016310">
    <property type="protein sequence ID" value="CAG8779308.1"/>
    <property type="molecule type" value="Genomic_DNA"/>
</dbReference>
<accession>A0ABN7VJS4</accession>
<feature type="non-terminal residue" evidence="2">
    <location>
        <position position="1"/>
    </location>
</feature>
<evidence type="ECO:0000256" key="1">
    <source>
        <dbReference type="SAM" id="MobiDB-lite"/>
    </source>
</evidence>
<keyword evidence="3" id="KW-1185">Reference proteome</keyword>
<proteinExistence type="predicted"/>
<name>A0ABN7VJS4_GIGMA</name>